<dbReference type="EMBL" id="JBEWZI010000003">
    <property type="protein sequence ID" value="MET7013426.1"/>
    <property type="molecule type" value="Genomic_DNA"/>
</dbReference>
<accession>A0ABV2THN6</accession>
<protein>
    <submittedName>
        <fullName evidence="1">DOMON-like domain-containing protein</fullName>
    </submittedName>
</protein>
<dbReference type="CDD" id="cd09627">
    <property type="entry name" value="DOMON_murB_like"/>
    <property type="match status" value="1"/>
</dbReference>
<evidence type="ECO:0000313" key="1">
    <source>
        <dbReference type="EMBL" id="MET7013426.1"/>
    </source>
</evidence>
<reference evidence="1 2" key="1">
    <citation type="submission" date="2024-07" db="EMBL/GenBank/DDBJ databases">
        <title>Uliginosibacterium flavum JJ3220;KACC:17644.</title>
        <authorList>
            <person name="Kim M.K."/>
        </authorList>
    </citation>
    <scope>NUCLEOTIDE SEQUENCE [LARGE SCALE GENOMIC DNA]</scope>
    <source>
        <strain evidence="1 2">KACC:17644</strain>
    </source>
</reference>
<comment type="caution">
    <text evidence="1">The sequence shown here is derived from an EMBL/GenBank/DDBJ whole genome shotgun (WGS) entry which is preliminary data.</text>
</comment>
<keyword evidence="2" id="KW-1185">Reference proteome</keyword>
<evidence type="ECO:0000313" key="2">
    <source>
        <dbReference type="Proteomes" id="UP001549691"/>
    </source>
</evidence>
<dbReference type="Proteomes" id="UP001549691">
    <property type="component" value="Unassembled WGS sequence"/>
</dbReference>
<dbReference type="RefSeq" id="WP_354599886.1">
    <property type="nucleotide sequence ID" value="NZ_JBEWZI010000003.1"/>
</dbReference>
<dbReference type="Gene3D" id="2.60.40.1190">
    <property type="match status" value="1"/>
</dbReference>
<name>A0ABV2THN6_9RHOO</name>
<sequence>MKPHVLQPHPSVAAPSGLQIEFDCTQRADGSLSLRYRLEGEIADLRLPAPITSPGPSDGLWQRSCCELFVTEEGDAYREFNFSPSGEWAAYAFSGYRQRVAWQPTAAPQIRCSTNTAGIELRVELPGVLLPTTTKFHLSATAVIETRDGALSYWALHHAGERPDFHRRESFVLTLPDDSRQP</sequence>
<proteinExistence type="predicted"/>
<gene>
    <name evidence="1" type="ORF">ABXR19_04440</name>
</gene>
<organism evidence="1 2">
    <name type="scientific">Uliginosibacterium flavum</name>
    <dbReference type="NCBI Taxonomy" id="1396831"/>
    <lineage>
        <taxon>Bacteria</taxon>
        <taxon>Pseudomonadati</taxon>
        <taxon>Pseudomonadota</taxon>
        <taxon>Betaproteobacteria</taxon>
        <taxon>Rhodocyclales</taxon>
        <taxon>Zoogloeaceae</taxon>
        <taxon>Uliginosibacterium</taxon>
    </lineage>
</organism>